<dbReference type="InterPro" id="IPR011058">
    <property type="entry name" value="Cyanovirin-N"/>
</dbReference>
<evidence type="ECO:0000313" key="3">
    <source>
        <dbReference type="Proteomes" id="UP000054771"/>
    </source>
</evidence>
<proteinExistence type="predicted"/>
<reference evidence="3" key="1">
    <citation type="journal article" date="2016" name="Genome Announc.">
        <title>Draft genome sequences of fungus Aspergillus calidoustus.</title>
        <authorList>
            <person name="Horn F."/>
            <person name="Linde J."/>
            <person name="Mattern D.J."/>
            <person name="Walther G."/>
            <person name="Guthke R."/>
            <person name="Scherlach K."/>
            <person name="Martin K."/>
            <person name="Brakhage A.A."/>
            <person name="Petzke L."/>
            <person name="Valiante V."/>
        </authorList>
    </citation>
    <scope>NUCLEOTIDE SEQUENCE [LARGE SCALE GENOMIC DNA]</scope>
    <source>
        <strain evidence="3">SF006504</strain>
    </source>
</reference>
<sequence>MCTCSNPAPGGVLKRSLSRYGVGCDDRQRFTLKVSVSFLYTFYPSKMAKWWEVAKDISFNNESKDAILSAKLPDQHGKYWDSSVSLNKYIGVEYGILQWGGRLVGVTSDVKDLSFSSGNPPYLTCLARNMNGGFVTTKFELSEMNVSNNNGAFSIDTRGGPHDPRTFHSTTIVFEAQGNQMTPIVFSLINGDKWTFSSCIHRGSPGNYDIPFQLPLLRSSNAKITWAGSSPNVWLTGFFGSLGRNWFDLKFRNEDGVEEIVVEGFLDGHSTEKKGGFLYNIAGHGGWGVDLSIASRQHQRRKLILRGEWDEFLENDYRRKLGEPPMTDRQMEVFKIKVSRYARGKKRPMLRATLTPIGMSLVRMI</sequence>
<dbReference type="SUPFAM" id="SSF51322">
    <property type="entry name" value="Cyanovirin-N"/>
    <property type="match status" value="1"/>
</dbReference>
<organism evidence="2 3">
    <name type="scientific">Aspergillus calidoustus</name>
    <dbReference type="NCBI Taxonomy" id="454130"/>
    <lineage>
        <taxon>Eukaryota</taxon>
        <taxon>Fungi</taxon>
        <taxon>Dikarya</taxon>
        <taxon>Ascomycota</taxon>
        <taxon>Pezizomycotina</taxon>
        <taxon>Eurotiomycetes</taxon>
        <taxon>Eurotiomycetidae</taxon>
        <taxon>Eurotiales</taxon>
        <taxon>Aspergillaceae</taxon>
        <taxon>Aspergillus</taxon>
        <taxon>Aspergillus subgen. Nidulantes</taxon>
    </lineage>
</organism>
<dbReference type="AlphaFoldDB" id="A0A0U5GET0"/>
<protein>
    <recommendedName>
        <fullName evidence="1">Cyanovirin-N domain-containing protein</fullName>
    </recommendedName>
</protein>
<dbReference type="OrthoDB" id="10284428at2759"/>
<dbReference type="SMART" id="SM01111">
    <property type="entry name" value="CVNH"/>
    <property type="match status" value="1"/>
</dbReference>
<feature type="domain" description="Cyanovirin-N" evidence="1">
    <location>
        <begin position="58"/>
        <end position="155"/>
    </location>
</feature>
<dbReference type="InterPro" id="IPR036673">
    <property type="entry name" value="Cyanovirin-N_sf"/>
</dbReference>
<dbReference type="Proteomes" id="UP000054771">
    <property type="component" value="Unassembled WGS sequence"/>
</dbReference>
<dbReference type="Gene3D" id="2.30.60.10">
    <property type="entry name" value="Cyanovirin-N"/>
    <property type="match status" value="1"/>
</dbReference>
<dbReference type="EMBL" id="CDMC01000021">
    <property type="protein sequence ID" value="CEL10882.1"/>
    <property type="molecule type" value="Genomic_DNA"/>
</dbReference>
<evidence type="ECO:0000259" key="1">
    <source>
        <dbReference type="SMART" id="SM01111"/>
    </source>
</evidence>
<gene>
    <name evidence="2" type="ORF">ASPCAL13989</name>
</gene>
<dbReference type="Pfam" id="PF08881">
    <property type="entry name" value="CVNH"/>
    <property type="match status" value="1"/>
</dbReference>
<accession>A0A0U5GET0</accession>
<keyword evidence="3" id="KW-1185">Reference proteome</keyword>
<name>A0A0U5GET0_ASPCI</name>
<evidence type="ECO:0000313" key="2">
    <source>
        <dbReference type="EMBL" id="CEL10882.1"/>
    </source>
</evidence>